<reference evidence="1" key="1">
    <citation type="journal article" date="2015" name="Nature">
        <title>Complex archaea that bridge the gap between prokaryotes and eukaryotes.</title>
        <authorList>
            <person name="Spang A."/>
            <person name="Saw J.H."/>
            <person name="Jorgensen S.L."/>
            <person name="Zaremba-Niedzwiedzka K."/>
            <person name="Martijn J."/>
            <person name="Lind A.E."/>
            <person name="van Eijk R."/>
            <person name="Schleper C."/>
            <person name="Guy L."/>
            <person name="Ettema T.J."/>
        </authorList>
    </citation>
    <scope>NUCLEOTIDE SEQUENCE</scope>
</reference>
<gene>
    <name evidence="1" type="ORF">LCGC14_2850220</name>
</gene>
<accession>A0A0F9AGV7</accession>
<feature type="non-terminal residue" evidence="1">
    <location>
        <position position="1"/>
    </location>
</feature>
<proteinExistence type="predicted"/>
<name>A0A0F9AGV7_9ZZZZ</name>
<organism evidence="1">
    <name type="scientific">marine sediment metagenome</name>
    <dbReference type="NCBI Taxonomy" id="412755"/>
    <lineage>
        <taxon>unclassified sequences</taxon>
        <taxon>metagenomes</taxon>
        <taxon>ecological metagenomes</taxon>
    </lineage>
</organism>
<protein>
    <submittedName>
        <fullName evidence="1">Uncharacterized protein</fullName>
    </submittedName>
</protein>
<comment type="caution">
    <text evidence="1">The sequence shown here is derived from an EMBL/GenBank/DDBJ whole genome shotgun (WGS) entry which is preliminary data.</text>
</comment>
<sequence length="56" mass="6251">AYEGRMELVAPNESPWNQASSVFSKMADLYNDVPGKSYAAARSNHPRLKFMLAFEG</sequence>
<dbReference type="AlphaFoldDB" id="A0A0F9AGV7"/>
<dbReference type="EMBL" id="LAZR01054795">
    <property type="protein sequence ID" value="KKK77774.1"/>
    <property type="molecule type" value="Genomic_DNA"/>
</dbReference>
<evidence type="ECO:0000313" key="1">
    <source>
        <dbReference type="EMBL" id="KKK77774.1"/>
    </source>
</evidence>